<comment type="similarity">
    <text evidence="1">Belongs to the CinA family.</text>
</comment>
<dbReference type="Gene3D" id="3.30.70.2860">
    <property type="match status" value="1"/>
</dbReference>
<dbReference type="Gene3D" id="3.40.980.10">
    <property type="entry name" value="MoaB/Mog-like domain"/>
    <property type="match status" value="1"/>
</dbReference>
<dbReference type="PIRSF" id="PIRSF006728">
    <property type="entry name" value="CinA"/>
    <property type="match status" value="1"/>
</dbReference>
<dbReference type="InterPro" id="IPR036425">
    <property type="entry name" value="MoaB/Mog-like_dom_sf"/>
</dbReference>
<dbReference type="RefSeq" id="WP_008249917.1">
    <property type="nucleotide sequence ID" value="NZ_CP014544.1"/>
</dbReference>
<dbReference type="Pfam" id="PF00994">
    <property type="entry name" value="MoCF_biosynth"/>
    <property type="match status" value="1"/>
</dbReference>
<dbReference type="NCBIfam" id="TIGR00199">
    <property type="entry name" value="PncC_domain"/>
    <property type="match status" value="1"/>
</dbReference>
<dbReference type="Gene3D" id="3.90.950.20">
    <property type="entry name" value="CinA-like"/>
    <property type="match status" value="1"/>
</dbReference>
<dbReference type="InterPro" id="IPR008135">
    <property type="entry name" value="Competence-induced_CinA"/>
</dbReference>
<dbReference type="InterPro" id="IPR036653">
    <property type="entry name" value="CinA-like_C"/>
</dbReference>
<gene>
    <name evidence="3" type="ORF">AZF00_09875</name>
</gene>
<sequence length="422" mass="45122">MKLNLLLTGNELMAGDIIDSNSAMLAEQIKDFGWRINKKVTVGDELSILCDEIDQLCTAADVLIINGGLGPTVDDLTAVALAKVTNTAIAEHPEALNHLTAWCTLRGFALNASNRKQAMLPQGCEIIANAKGSAVGIKLRHRNCLILATPGVPSELKPMLANEIIPELVTLFHSDHIKTIRLGVFGLGESAIQELVNEKLADWPADIELGFRASMPVLEVKLTARGENASAELAPWRAKVAELMGDHLLGELPINLPLATINALKQKNLQICTAESCTGGLIASQLTSIPGASQVFPGAIISYSNAVKNQLLKVSKTTLASEGAVSETVVRQMALGALDCTGADIAIAVTGIAGPDGGSPEKPVGTVWIAWGTAQNLKTQRFHLPFERTGFQNWVAALSLDLVRRFVLDLPEGPDLLKRYQR</sequence>
<dbReference type="SUPFAM" id="SSF53218">
    <property type="entry name" value="Molybdenum cofactor biosynthesis proteins"/>
    <property type="match status" value="1"/>
</dbReference>
<dbReference type="SMART" id="SM00852">
    <property type="entry name" value="MoCF_biosynth"/>
    <property type="match status" value="1"/>
</dbReference>
<dbReference type="Pfam" id="PF02464">
    <property type="entry name" value="CinA"/>
    <property type="match status" value="1"/>
</dbReference>
<protein>
    <recommendedName>
        <fullName evidence="1">CinA-like protein</fullName>
    </recommendedName>
</protein>
<dbReference type="STRING" id="1470434.AZF00_09875"/>
<dbReference type="Proteomes" id="UP000074119">
    <property type="component" value="Chromosome"/>
</dbReference>
<name>A0A127M5W3_9GAMM</name>
<dbReference type="CDD" id="cd00885">
    <property type="entry name" value="cinA"/>
    <property type="match status" value="1"/>
</dbReference>
<organism evidence="3 4">
    <name type="scientific">Zhongshania aliphaticivorans</name>
    <dbReference type="NCBI Taxonomy" id="1470434"/>
    <lineage>
        <taxon>Bacteria</taxon>
        <taxon>Pseudomonadati</taxon>
        <taxon>Pseudomonadota</taxon>
        <taxon>Gammaproteobacteria</taxon>
        <taxon>Cellvibrionales</taxon>
        <taxon>Spongiibacteraceae</taxon>
        <taxon>Zhongshania</taxon>
    </lineage>
</organism>
<dbReference type="KEGG" id="zal:AZF00_09875"/>
<accession>A0A127M5W3</accession>
<dbReference type="SUPFAM" id="SSF142433">
    <property type="entry name" value="CinA-like"/>
    <property type="match status" value="1"/>
</dbReference>
<dbReference type="NCBIfam" id="TIGR00200">
    <property type="entry name" value="cinA_nterm"/>
    <property type="match status" value="1"/>
</dbReference>
<dbReference type="AlphaFoldDB" id="A0A127M5W3"/>
<dbReference type="PANTHER" id="PTHR13939:SF0">
    <property type="entry name" value="NMN AMIDOHYDROLASE-LIKE PROTEIN YFAY"/>
    <property type="match status" value="1"/>
</dbReference>
<dbReference type="InterPro" id="IPR008136">
    <property type="entry name" value="CinA_C"/>
</dbReference>
<reference evidence="3 4" key="1">
    <citation type="submission" date="2015-12" db="EMBL/GenBank/DDBJ databases">
        <authorList>
            <person name="Shamseldin A."/>
            <person name="Moawad H."/>
            <person name="Abd El-Rahim W.M."/>
            <person name="Sadowsky M.J."/>
        </authorList>
    </citation>
    <scope>NUCLEOTIDE SEQUENCE [LARGE SCALE GENOMIC DNA]</scope>
    <source>
        <strain evidence="3 4">SM2</strain>
    </source>
</reference>
<evidence type="ECO:0000259" key="2">
    <source>
        <dbReference type="SMART" id="SM00852"/>
    </source>
</evidence>
<feature type="domain" description="MoaB/Mog" evidence="2">
    <location>
        <begin position="4"/>
        <end position="171"/>
    </location>
</feature>
<evidence type="ECO:0000313" key="4">
    <source>
        <dbReference type="Proteomes" id="UP000074119"/>
    </source>
</evidence>
<evidence type="ECO:0000313" key="3">
    <source>
        <dbReference type="EMBL" id="AMO68586.1"/>
    </source>
</evidence>
<dbReference type="EMBL" id="CP014544">
    <property type="protein sequence ID" value="AMO68586.1"/>
    <property type="molecule type" value="Genomic_DNA"/>
</dbReference>
<dbReference type="PANTHER" id="PTHR13939">
    <property type="entry name" value="NICOTINAMIDE-NUCLEOTIDE AMIDOHYDROLASE PNCC"/>
    <property type="match status" value="1"/>
</dbReference>
<evidence type="ECO:0000256" key="1">
    <source>
        <dbReference type="HAMAP-Rule" id="MF_00226"/>
    </source>
</evidence>
<dbReference type="HAMAP" id="MF_00226_B">
    <property type="entry name" value="CinA_B"/>
    <property type="match status" value="1"/>
</dbReference>
<dbReference type="InterPro" id="IPR001453">
    <property type="entry name" value="MoaB/Mog_dom"/>
</dbReference>
<dbReference type="InterPro" id="IPR050101">
    <property type="entry name" value="CinA"/>
</dbReference>
<proteinExistence type="inferred from homology"/>